<dbReference type="GO" id="GO:0043021">
    <property type="term" value="F:ribonucleoprotein complex binding"/>
    <property type="evidence" value="ECO:0007669"/>
    <property type="project" value="TreeGrafter"/>
</dbReference>
<feature type="region of interest" description="Disordered" evidence="15">
    <location>
        <begin position="528"/>
        <end position="652"/>
    </location>
</feature>
<organism evidence="17 18">
    <name type="scientific">Quercus suber</name>
    <name type="common">Cork oak</name>
    <dbReference type="NCBI Taxonomy" id="58331"/>
    <lineage>
        <taxon>Eukaryota</taxon>
        <taxon>Viridiplantae</taxon>
        <taxon>Streptophyta</taxon>
        <taxon>Embryophyta</taxon>
        <taxon>Tracheophyta</taxon>
        <taxon>Spermatophyta</taxon>
        <taxon>Magnoliopsida</taxon>
        <taxon>eudicotyledons</taxon>
        <taxon>Gunneridae</taxon>
        <taxon>Pentapetalae</taxon>
        <taxon>rosids</taxon>
        <taxon>fabids</taxon>
        <taxon>Fagales</taxon>
        <taxon>Fagaceae</taxon>
        <taxon>Quercus</taxon>
    </lineage>
</organism>
<evidence type="ECO:0000256" key="14">
    <source>
        <dbReference type="ARBA" id="ARBA00046362"/>
    </source>
</evidence>
<keyword evidence="4" id="KW-0597">Phosphoprotein</keyword>
<dbReference type="GO" id="GO:0005737">
    <property type="term" value="C:cytoplasm"/>
    <property type="evidence" value="ECO:0007669"/>
    <property type="project" value="TreeGrafter"/>
</dbReference>
<dbReference type="GO" id="GO:0000380">
    <property type="term" value="P:alternative mRNA splicing, via spliceosome"/>
    <property type="evidence" value="ECO:0007669"/>
    <property type="project" value="TreeGrafter"/>
</dbReference>
<comment type="caution">
    <text evidence="17">The sequence shown here is derived from an EMBL/GenBank/DDBJ whole genome shotgun (WGS) entry which is preliminary data.</text>
</comment>
<accession>A0AAW0LDN5</accession>
<keyword evidence="18" id="KW-1185">Reference proteome</keyword>
<keyword evidence="9" id="KW-0805">Transcription regulation</keyword>
<keyword evidence="8" id="KW-0391">Immunity</keyword>
<gene>
    <name evidence="17" type="primary">Pqbp1</name>
    <name evidence="17" type="ORF">CFP56_004870</name>
</gene>
<evidence type="ECO:0000256" key="7">
    <source>
        <dbReference type="ARBA" id="ARBA00022737"/>
    </source>
</evidence>
<evidence type="ECO:0000256" key="11">
    <source>
        <dbReference type="ARBA" id="ARBA00023187"/>
    </source>
</evidence>
<feature type="compositionally biased region" description="Basic residues" evidence="15">
    <location>
        <begin position="278"/>
        <end position="293"/>
    </location>
</feature>
<feature type="region of interest" description="Disordered" evidence="15">
    <location>
        <begin position="270"/>
        <end position="294"/>
    </location>
</feature>
<keyword evidence="5" id="KW-0399">Innate immunity</keyword>
<feature type="compositionally biased region" description="Basic and acidic residues" evidence="15">
    <location>
        <begin position="457"/>
        <end position="472"/>
    </location>
</feature>
<feature type="compositionally biased region" description="Polar residues" evidence="15">
    <location>
        <begin position="528"/>
        <end position="539"/>
    </location>
</feature>
<dbReference type="AlphaFoldDB" id="A0AAW0LDN5"/>
<reference evidence="17 18" key="1">
    <citation type="journal article" date="2018" name="Sci. Data">
        <title>The draft genome sequence of cork oak.</title>
        <authorList>
            <person name="Ramos A.M."/>
            <person name="Usie A."/>
            <person name="Barbosa P."/>
            <person name="Barros P.M."/>
            <person name="Capote T."/>
            <person name="Chaves I."/>
            <person name="Simoes F."/>
            <person name="Abreu I."/>
            <person name="Carrasquinho I."/>
            <person name="Faro C."/>
            <person name="Guimaraes J.B."/>
            <person name="Mendonca D."/>
            <person name="Nobrega F."/>
            <person name="Rodrigues L."/>
            <person name="Saibo N.J.M."/>
            <person name="Varela M.C."/>
            <person name="Egas C."/>
            <person name="Matos J."/>
            <person name="Miguel C.M."/>
            <person name="Oliveira M.M."/>
            <person name="Ricardo C.P."/>
            <person name="Goncalves S."/>
        </authorList>
    </citation>
    <scope>NUCLEOTIDE SEQUENCE [LARGE SCALE GENOMIC DNA]</scope>
    <source>
        <strain evidence="18">cv. HL8</strain>
    </source>
</reference>
<dbReference type="InterPro" id="IPR001202">
    <property type="entry name" value="WW_dom"/>
</dbReference>
<comment type="subcellular location">
    <subcellularLocation>
        <location evidence="2">Cytoplasmic granule</location>
    </subcellularLocation>
    <subcellularLocation>
        <location evidence="1">Nucleus speckle</location>
    </subcellularLocation>
</comment>
<proteinExistence type="predicted"/>
<dbReference type="EMBL" id="PKMF04000126">
    <property type="protein sequence ID" value="KAK7848518.1"/>
    <property type="molecule type" value="Genomic_DNA"/>
</dbReference>
<evidence type="ECO:0000313" key="18">
    <source>
        <dbReference type="Proteomes" id="UP000237347"/>
    </source>
</evidence>
<dbReference type="InterPro" id="IPR036020">
    <property type="entry name" value="WW_dom_sf"/>
</dbReference>
<dbReference type="PROSITE" id="PS01159">
    <property type="entry name" value="WW_DOMAIN_1"/>
    <property type="match status" value="2"/>
</dbReference>
<comment type="subunit">
    <text evidence="14">Interacts with POU3F2/Brn-2, ATXN1, TXNL4A, HTT and AR. Interaction with ATXN1 correlates positively with the length of the polyglutamine tract. Interacts with RNA polymerase II large subunit in a phosphorylation-dependent manner. Forms a ternary complex with ATXN1 mutant and phosphorylated RNA polymerase II. Interacts (via C-terminus) with TXNL4A and CD2BP2. Interacts (via WW domain) with ATN1 and SF3B1, and may interact with additional splice factors. Interacts (via WW domain) with WBP11; Leading to reduce interaction between PQBP1 and TXNL4A. Interacts with CAPRIN1. Interacts with DDX1. Interacts with SFPQ. Interacts with KHSRP.</text>
</comment>
<dbReference type="Proteomes" id="UP000237347">
    <property type="component" value="Unassembled WGS sequence"/>
</dbReference>
<evidence type="ECO:0000256" key="5">
    <source>
        <dbReference type="ARBA" id="ARBA00022588"/>
    </source>
</evidence>
<feature type="region of interest" description="Disordered" evidence="15">
    <location>
        <begin position="205"/>
        <end position="226"/>
    </location>
</feature>
<dbReference type="Gene3D" id="2.20.70.10">
    <property type="match status" value="2"/>
</dbReference>
<evidence type="ECO:0000256" key="6">
    <source>
        <dbReference type="ARBA" id="ARBA00022664"/>
    </source>
</evidence>
<dbReference type="Pfam" id="PF00397">
    <property type="entry name" value="WW"/>
    <property type="match status" value="2"/>
</dbReference>
<sequence length="652" mass="71807">MDNAHDQPLPPGVQSLPNYSTNPAPYPPPQHFDYAARPQYHSSNTGNYVFPHPYSNSTFTNATQSSYPHNGTSNGYAPQWSGHIPNNFHDGYASQLGSVQHGAYLIEQQLQNQTAVGEMPLHKDNQKPQDMGHFDGNDQKNSDSVYRESNSNFSHEEYKSAVDVPDVSTSNLGLHVKNDSEVETAAQDAVLREQEIVTQNVIQSQREARGAGGPPKDNTDIFSERHDPNALKEHLLKMTSEHRAEMASKRGKANHPEEDSYMGILLNNWTDKDGKTTKSPRNRIVKGPMRRKSGREGGLRAFLETVLIHALMSGNIEIGNGYGVPGGGAYYGAQKPNIDTPSKSKELPDYLKQKLKARGILKDDTEKCSPKLETGSTQLVDDGKLPLGWVEAKDLASGALYYYNEKTGKSQWERPVGASAITQHPSPSSLPESWVESLDETTGHKYYYNTKTHVSQWEHPDSSRQVASKDYDSMLPQSGADVNQDDRSSELEKCMGCGGWGVGLVQMWGYCNHCTRVLNLPQCQYLSTRSSDQQQTNNSEKPRSNWKPPMGKGSKRSGRKRAYADDDELDPMDPSSYSDAPRGGWVVGLKGVQPRAADTTATGPLFQQRPYPSPGAVLRKNAEIASQTKKSSPHFAPISKKGDGSDGLGDAD</sequence>
<dbReference type="CDD" id="cd00201">
    <property type="entry name" value="WW"/>
    <property type="match status" value="2"/>
</dbReference>
<dbReference type="Gene3D" id="3.40.30.10">
    <property type="entry name" value="Glutaredoxin"/>
    <property type="match status" value="1"/>
</dbReference>
<feature type="compositionally biased region" description="Basic and acidic residues" evidence="15">
    <location>
        <begin position="121"/>
        <end position="141"/>
    </location>
</feature>
<feature type="region of interest" description="Disordered" evidence="15">
    <location>
        <begin position="121"/>
        <end position="147"/>
    </location>
</feature>
<keyword evidence="7" id="KW-0677">Repeat</keyword>
<keyword evidence="10" id="KW-0804">Transcription</keyword>
<feature type="domain" description="WW" evidence="16">
    <location>
        <begin position="383"/>
        <end position="417"/>
    </location>
</feature>
<dbReference type="PANTHER" id="PTHR21737">
    <property type="entry name" value="POLYGLUTAMINE BINDING PROTEIN 1/MARVEL MEMBRANE-ASSOCIATING DOMAIN CONTAINING 3"/>
    <property type="match status" value="1"/>
</dbReference>
<dbReference type="SUPFAM" id="SSF51045">
    <property type="entry name" value="WW domain"/>
    <property type="match status" value="2"/>
</dbReference>
<feature type="region of interest" description="Disordered" evidence="15">
    <location>
        <begin position="1"/>
        <end position="39"/>
    </location>
</feature>
<evidence type="ECO:0000256" key="9">
    <source>
        <dbReference type="ARBA" id="ARBA00023015"/>
    </source>
</evidence>
<name>A0AAW0LDN5_QUESU</name>
<keyword evidence="12" id="KW-0539">Nucleus</keyword>
<evidence type="ECO:0000256" key="1">
    <source>
        <dbReference type="ARBA" id="ARBA00004324"/>
    </source>
</evidence>
<feature type="compositionally biased region" description="Basic and acidic residues" evidence="15">
    <location>
        <begin position="217"/>
        <end position="226"/>
    </location>
</feature>
<evidence type="ECO:0000256" key="2">
    <source>
        <dbReference type="ARBA" id="ARBA00004463"/>
    </source>
</evidence>
<keyword evidence="6" id="KW-0507">mRNA processing</keyword>
<dbReference type="PROSITE" id="PS50020">
    <property type="entry name" value="WW_DOMAIN_2"/>
    <property type="match status" value="2"/>
</dbReference>
<evidence type="ECO:0000256" key="15">
    <source>
        <dbReference type="SAM" id="MobiDB-lite"/>
    </source>
</evidence>
<evidence type="ECO:0000259" key="16">
    <source>
        <dbReference type="PROSITE" id="PS50020"/>
    </source>
</evidence>
<dbReference type="GO" id="GO:0045087">
    <property type="term" value="P:innate immune response"/>
    <property type="evidence" value="ECO:0007669"/>
    <property type="project" value="UniProtKB-KW"/>
</dbReference>
<dbReference type="GO" id="GO:0016607">
    <property type="term" value="C:nuclear speck"/>
    <property type="evidence" value="ECO:0007669"/>
    <property type="project" value="UniProtKB-SubCell"/>
</dbReference>
<keyword evidence="11" id="KW-0508">mRNA splicing</keyword>
<feature type="domain" description="WW" evidence="16">
    <location>
        <begin position="428"/>
        <end position="462"/>
    </location>
</feature>
<protein>
    <recommendedName>
        <fullName evidence="3">Polyglutamine-binding protein 1</fullName>
    </recommendedName>
    <alternativeName>
        <fullName evidence="13">Polyglutamine tract-binding protein 1</fullName>
    </alternativeName>
</protein>
<evidence type="ECO:0000256" key="10">
    <source>
        <dbReference type="ARBA" id="ARBA00023163"/>
    </source>
</evidence>
<dbReference type="PANTHER" id="PTHR21737:SF3">
    <property type="entry name" value="POLYGLUTAMINE-BINDING PROTEIN 1"/>
    <property type="match status" value="1"/>
</dbReference>
<dbReference type="SMART" id="SM00456">
    <property type="entry name" value="WW"/>
    <property type="match status" value="2"/>
</dbReference>
<evidence type="ECO:0000313" key="17">
    <source>
        <dbReference type="EMBL" id="KAK7848518.1"/>
    </source>
</evidence>
<evidence type="ECO:0000256" key="12">
    <source>
        <dbReference type="ARBA" id="ARBA00023242"/>
    </source>
</evidence>
<evidence type="ECO:0000256" key="3">
    <source>
        <dbReference type="ARBA" id="ARBA00021117"/>
    </source>
</evidence>
<evidence type="ECO:0000256" key="8">
    <source>
        <dbReference type="ARBA" id="ARBA00022859"/>
    </source>
</evidence>
<evidence type="ECO:0000256" key="13">
    <source>
        <dbReference type="ARBA" id="ARBA00042167"/>
    </source>
</evidence>
<feature type="region of interest" description="Disordered" evidence="15">
    <location>
        <begin position="457"/>
        <end position="486"/>
    </location>
</feature>
<evidence type="ECO:0000256" key="4">
    <source>
        <dbReference type="ARBA" id="ARBA00022553"/>
    </source>
</evidence>